<name>A0A7J7NBY3_9MAGN</name>
<dbReference type="GO" id="GO:0005743">
    <property type="term" value="C:mitochondrial inner membrane"/>
    <property type="evidence" value="ECO:0007669"/>
    <property type="project" value="InterPro"/>
</dbReference>
<dbReference type="EMBL" id="JACGCM010000926">
    <property type="protein sequence ID" value="KAF6164482.1"/>
    <property type="molecule type" value="Genomic_DNA"/>
</dbReference>
<keyword evidence="3" id="KW-1185">Reference proteome</keyword>
<reference evidence="2 3" key="1">
    <citation type="journal article" date="2020" name="IScience">
        <title>Genome Sequencing of the Endangered Kingdonia uniflora (Circaeasteraceae, Ranunculales) Reveals Potential Mechanisms of Evolutionary Specialization.</title>
        <authorList>
            <person name="Sun Y."/>
            <person name="Deng T."/>
            <person name="Zhang A."/>
            <person name="Moore M.J."/>
            <person name="Landis J.B."/>
            <person name="Lin N."/>
            <person name="Zhang H."/>
            <person name="Zhang X."/>
            <person name="Huang J."/>
            <person name="Zhang X."/>
            <person name="Sun H."/>
            <person name="Wang H."/>
        </authorList>
    </citation>
    <scope>NUCLEOTIDE SEQUENCE [LARGE SCALE GENOMIC DNA]</scope>
    <source>
        <strain evidence="2">TB1705</strain>
        <tissue evidence="2">Leaf</tissue>
    </source>
</reference>
<evidence type="ECO:0000313" key="3">
    <source>
        <dbReference type="Proteomes" id="UP000541444"/>
    </source>
</evidence>
<accession>A0A7J7NBY3</accession>
<protein>
    <recommendedName>
        <fullName evidence="4">Letm1 RBD domain-containing protein</fullName>
    </recommendedName>
</protein>
<gene>
    <name evidence="2" type="ORF">GIB67_025308</name>
</gene>
<feature type="transmembrane region" description="Helical" evidence="1">
    <location>
        <begin position="44"/>
        <end position="73"/>
    </location>
</feature>
<dbReference type="PANTHER" id="PTHR14009">
    <property type="entry name" value="LEUCINE ZIPPER-EF-HAND CONTAINING TRANSMEMBRANE PROTEIN"/>
    <property type="match status" value="1"/>
</dbReference>
<dbReference type="AlphaFoldDB" id="A0A7J7NBY3"/>
<evidence type="ECO:0008006" key="4">
    <source>
        <dbReference type="Google" id="ProtNLM"/>
    </source>
</evidence>
<proteinExistence type="predicted"/>
<dbReference type="OrthoDB" id="275278at2759"/>
<sequence>MVKNILMGTRLLFIDISVALPLLLKQIRRNKLTERERKKLRRTLVDFASVIPIAILMLLPLSVVGHAAILAAIKKYIPALIPSPYSPERLDIVKQLNRTKKMELQL</sequence>
<dbReference type="InterPro" id="IPR044202">
    <property type="entry name" value="LETM1/MDM38-like"/>
</dbReference>
<evidence type="ECO:0000313" key="2">
    <source>
        <dbReference type="EMBL" id="KAF6164482.1"/>
    </source>
</evidence>
<comment type="caution">
    <text evidence="2">The sequence shown here is derived from an EMBL/GenBank/DDBJ whole genome shotgun (WGS) entry which is preliminary data.</text>
</comment>
<evidence type="ECO:0000256" key="1">
    <source>
        <dbReference type="SAM" id="Phobius"/>
    </source>
</evidence>
<dbReference type="PANTHER" id="PTHR14009:SF34">
    <property type="entry name" value="LETM1 RBD DOMAIN-CONTAINING PROTEIN"/>
    <property type="match status" value="1"/>
</dbReference>
<keyword evidence="1" id="KW-0812">Transmembrane</keyword>
<organism evidence="2 3">
    <name type="scientific">Kingdonia uniflora</name>
    <dbReference type="NCBI Taxonomy" id="39325"/>
    <lineage>
        <taxon>Eukaryota</taxon>
        <taxon>Viridiplantae</taxon>
        <taxon>Streptophyta</taxon>
        <taxon>Embryophyta</taxon>
        <taxon>Tracheophyta</taxon>
        <taxon>Spermatophyta</taxon>
        <taxon>Magnoliopsida</taxon>
        <taxon>Ranunculales</taxon>
        <taxon>Circaeasteraceae</taxon>
        <taxon>Kingdonia</taxon>
    </lineage>
</organism>
<keyword evidence="1" id="KW-1133">Transmembrane helix</keyword>
<dbReference type="GO" id="GO:0030003">
    <property type="term" value="P:intracellular monoatomic cation homeostasis"/>
    <property type="evidence" value="ECO:0007669"/>
    <property type="project" value="TreeGrafter"/>
</dbReference>
<keyword evidence="1" id="KW-0472">Membrane</keyword>
<dbReference type="Proteomes" id="UP000541444">
    <property type="component" value="Unassembled WGS sequence"/>
</dbReference>